<dbReference type="GO" id="GO:0008395">
    <property type="term" value="F:steroid hydroxylase activity"/>
    <property type="evidence" value="ECO:0007669"/>
    <property type="project" value="TreeGrafter"/>
</dbReference>
<keyword evidence="2" id="KW-0349">Heme</keyword>
<keyword evidence="2" id="KW-0479">Metal-binding</keyword>
<dbReference type="PROSITE" id="PS00086">
    <property type="entry name" value="CYTOCHROME_P450"/>
    <property type="match status" value="1"/>
</dbReference>
<dbReference type="InterPro" id="IPR002397">
    <property type="entry name" value="Cyt_P450_B"/>
</dbReference>
<dbReference type="InterPro" id="IPR001128">
    <property type="entry name" value="Cyt_P450"/>
</dbReference>
<dbReference type="Gene3D" id="1.10.630.10">
    <property type="entry name" value="Cytochrome P450"/>
    <property type="match status" value="1"/>
</dbReference>
<reference evidence="4" key="1">
    <citation type="submission" date="2016-10" db="EMBL/GenBank/DDBJ databases">
        <authorList>
            <person name="Varghese N."/>
            <person name="Submissions S."/>
        </authorList>
    </citation>
    <scope>NUCLEOTIDE SEQUENCE [LARGE SCALE GENOMIC DNA]</scope>
    <source>
        <strain evidence="4">DSM 44718</strain>
    </source>
</reference>
<gene>
    <name evidence="3" type="ORF">SAMN05421684_5400</name>
</gene>
<dbReference type="GO" id="GO:0020037">
    <property type="term" value="F:heme binding"/>
    <property type="evidence" value="ECO:0007669"/>
    <property type="project" value="InterPro"/>
</dbReference>
<dbReference type="EMBL" id="FNQB01000003">
    <property type="protein sequence ID" value="SDZ47080.1"/>
    <property type="molecule type" value="Genomic_DNA"/>
</dbReference>
<dbReference type="AlphaFoldDB" id="A0A1H3TAF2"/>
<accession>A0A1H3TAF2</accession>
<dbReference type="GO" id="GO:0036199">
    <property type="term" value="F:cholest-4-en-3-one 26-monooxygenase activity"/>
    <property type="evidence" value="ECO:0007669"/>
    <property type="project" value="TreeGrafter"/>
</dbReference>
<proteinExistence type="inferred from homology"/>
<dbReference type="PANTHER" id="PTHR46696:SF4">
    <property type="entry name" value="BIOTIN BIOSYNTHESIS CYTOCHROME P450"/>
    <property type="match status" value="1"/>
</dbReference>
<dbReference type="InterPro" id="IPR036396">
    <property type="entry name" value="Cyt_P450_sf"/>
</dbReference>
<keyword evidence="2" id="KW-0408">Iron</keyword>
<dbReference type="InterPro" id="IPR017972">
    <property type="entry name" value="Cyt_P450_CS"/>
</dbReference>
<dbReference type="RefSeq" id="WP_239083457.1">
    <property type="nucleotide sequence ID" value="NZ_BOND01000002.1"/>
</dbReference>
<dbReference type="Proteomes" id="UP000199632">
    <property type="component" value="Unassembled WGS sequence"/>
</dbReference>
<dbReference type="SUPFAM" id="SSF48264">
    <property type="entry name" value="Cytochrome P450"/>
    <property type="match status" value="1"/>
</dbReference>
<dbReference type="GO" id="GO:0006707">
    <property type="term" value="P:cholesterol catabolic process"/>
    <property type="evidence" value="ECO:0007669"/>
    <property type="project" value="TreeGrafter"/>
</dbReference>
<evidence type="ECO:0000313" key="3">
    <source>
        <dbReference type="EMBL" id="SDZ47080.1"/>
    </source>
</evidence>
<dbReference type="GO" id="GO:0005506">
    <property type="term" value="F:iron ion binding"/>
    <property type="evidence" value="ECO:0007669"/>
    <property type="project" value="InterPro"/>
</dbReference>
<evidence type="ECO:0000256" key="2">
    <source>
        <dbReference type="RuleBase" id="RU000461"/>
    </source>
</evidence>
<keyword evidence="2" id="KW-0503">Monooxygenase</keyword>
<evidence type="ECO:0000313" key="4">
    <source>
        <dbReference type="Proteomes" id="UP000199632"/>
    </source>
</evidence>
<dbReference type="Pfam" id="PF00067">
    <property type="entry name" value="p450"/>
    <property type="match status" value="1"/>
</dbReference>
<name>A0A1H3TAF2_9ACTN</name>
<comment type="similarity">
    <text evidence="1 2">Belongs to the cytochrome P450 family.</text>
</comment>
<evidence type="ECO:0000256" key="1">
    <source>
        <dbReference type="ARBA" id="ARBA00010617"/>
    </source>
</evidence>
<dbReference type="STRING" id="137265.SAMN05421684_5400"/>
<keyword evidence="4" id="KW-1185">Reference proteome</keyword>
<protein>
    <submittedName>
        <fullName evidence="3">Cytochrome P450</fullName>
    </submittedName>
</protein>
<dbReference type="PRINTS" id="PR00359">
    <property type="entry name" value="BP450"/>
</dbReference>
<dbReference type="PANTHER" id="PTHR46696">
    <property type="entry name" value="P450, PUTATIVE (EUROFUNG)-RELATED"/>
    <property type="match status" value="1"/>
</dbReference>
<sequence>MRMDGPTSDEFAEPLETIDLYDPTRYETGAQHRAWHRLRRDAPVWPQETPDGHRFWSVTRYRDVAAVLMDDKSFSSAHGTILAVAAGDSAGGRTINLMDQPRHADVRLPTMRLMSTHAARQRAPQVREHVRRLVGERFDAGGVIDIAELMLHLPMAAVGETIGLPPDVWTALPRWAMAGVAPEDPHFAEGSAADTLKKAHHRLIAVFSELIKERRARPTDDVISVLLGLDFGGRPMDQREILLNCYSFVMGSVTTTAQVASHLVQALAERPAAWAALRESPDLVPTAVEESLRWASPTNHLLRRVLRPVEVAGTRIEPGELVAAWVGSANRDETVFPRPYEFDPARSANPHLAFGVGAHRCIGGPPAQVVLGLLLEELLARVESLEVAGPVTHLRSNFINGITALPVAVAPVRTRRPVVIS</sequence>
<organism evidence="3 4">
    <name type="scientific">Asanoa ishikariensis</name>
    <dbReference type="NCBI Taxonomy" id="137265"/>
    <lineage>
        <taxon>Bacteria</taxon>
        <taxon>Bacillati</taxon>
        <taxon>Actinomycetota</taxon>
        <taxon>Actinomycetes</taxon>
        <taxon>Micromonosporales</taxon>
        <taxon>Micromonosporaceae</taxon>
        <taxon>Asanoa</taxon>
    </lineage>
</organism>
<keyword evidence="2" id="KW-0560">Oxidoreductase</keyword>